<dbReference type="Gene3D" id="3.60.10.10">
    <property type="entry name" value="Endonuclease/exonuclease/phosphatase"/>
    <property type="match status" value="1"/>
</dbReference>
<feature type="domain" description="Endonuclease/exonuclease/phosphatase" evidence="10">
    <location>
        <begin position="101"/>
        <end position="333"/>
    </location>
</feature>
<keyword evidence="4" id="KW-0479">Metal-binding</keyword>
<comment type="cofactor">
    <cofactor evidence="1">
        <name>Mn(2+)</name>
        <dbReference type="ChEBI" id="CHEBI:29035"/>
    </cofactor>
</comment>
<evidence type="ECO:0000256" key="2">
    <source>
        <dbReference type="ARBA" id="ARBA00001946"/>
    </source>
</evidence>
<dbReference type="InterPro" id="IPR051547">
    <property type="entry name" value="TDP2-like"/>
</dbReference>
<evidence type="ECO:0000256" key="4">
    <source>
        <dbReference type="ARBA" id="ARBA00022723"/>
    </source>
</evidence>
<feature type="transmembrane region" description="Helical" evidence="9">
    <location>
        <begin position="63"/>
        <end position="82"/>
    </location>
</feature>
<keyword evidence="9" id="KW-0812">Transmembrane</keyword>
<evidence type="ECO:0000256" key="7">
    <source>
        <dbReference type="ARBA" id="ARBA00022842"/>
    </source>
</evidence>
<keyword evidence="11" id="KW-0255">Endonuclease</keyword>
<reference evidence="11 12" key="1">
    <citation type="submission" date="2016-10" db="EMBL/GenBank/DDBJ databases">
        <authorList>
            <person name="de Groot N.N."/>
        </authorList>
    </citation>
    <scope>NUCLEOTIDE SEQUENCE [LARGE SCALE GENOMIC DNA]</scope>
    <source>
        <strain evidence="11 12">DSM 8423</strain>
    </source>
</reference>
<keyword evidence="5" id="KW-0227">DNA damage</keyword>
<dbReference type="OrthoDB" id="209281at2"/>
<name>A0A1H7XVP4_9BACT</name>
<dbReference type="EMBL" id="FOBS01000012">
    <property type="protein sequence ID" value="SEM38032.1"/>
    <property type="molecule type" value="Genomic_DNA"/>
</dbReference>
<organism evidence="11 12">
    <name type="scientific">Syntrophus gentianae</name>
    <dbReference type="NCBI Taxonomy" id="43775"/>
    <lineage>
        <taxon>Bacteria</taxon>
        <taxon>Pseudomonadati</taxon>
        <taxon>Thermodesulfobacteriota</taxon>
        <taxon>Syntrophia</taxon>
        <taxon>Syntrophales</taxon>
        <taxon>Syntrophaceae</taxon>
        <taxon>Syntrophus</taxon>
    </lineage>
</organism>
<keyword evidence="9" id="KW-1133">Transmembrane helix</keyword>
<dbReference type="InterPro" id="IPR036691">
    <property type="entry name" value="Endo/exonu/phosph_ase_sf"/>
</dbReference>
<keyword evidence="7" id="KW-0460">Magnesium</keyword>
<gene>
    <name evidence="11" type="ORF">SAMN04489760_11284</name>
</gene>
<comment type="cofactor">
    <cofactor evidence="2">
        <name>Mg(2+)</name>
        <dbReference type="ChEBI" id="CHEBI:18420"/>
    </cofactor>
</comment>
<keyword evidence="11" id="KW-0269">Exonuclease</keyword>
<dbReference type="InterPro" id="IPR005135">
    <property type="entry name" value="Endo/exonuclease/phosphatase"/>
</dbReference>
<dbReference type="GO" id="GO:0006281">
    <property type="term" value="P:DNA repair"/>
    <property type="evidence" value="ECO:0007669"/>
    <property type="project" value="UniProtKB-KW"/>
</dbReference>
<feature type="transmembrane region" description="Helical" evidence="9">
    <location>
        <begin position="5"/>
        <end position="26"/>
    </location>
</feature>
<dbReference type="Pfam" id="PF03372">
    <property type="entry name" value="Exo_endo_phos"/>
    <property type="match status" value="1"/>
</dbReference>
<evidence type="ECO:0000256" key="6">
    <source>
        <dbReference type="ARBA" id="ARBA00022801"/>
    </source>
</evidence>
<evidence type="ECO:0000313" key="12">
    <source>
        <dbReference type="Proteomes" id="UP000198744"/>
    </source>
</evidence>
<keyword evidence="8" id="KW-0234">DNA repair</keyword>
<evidence type="ECO:0000256" key="1">
    <source>
        <dbReference type="ARBA" id="ARBA00001936"/>
    </source>
</evidence>
<dbReference type="GO" id="GO:0004519">
    <property type="term" value="F:endonuclease activity"/>
    <property type="evidence" value="ECO:0007669"/>
    <property type="project" value="UniProtKB-KW"/>
</dbReference>
<dbReference type="SUPFAM" id="SSF56219">
    <property type="entry name" value="DNase I-like"/>
    <property type="match status" value="1"/>
</dbReference>
<keyword evidence="3" id="KW-0540">Nuclease</keyword>
<dbReference type="PANTHER" id="PTHR15822">
    <property type="entry name" value="TRAF AND TNF RECEPTOR-ASSOCIATED PROTEIN"/>
    <property type="match status" value="1"/>
</dbReference>
<keyword evidence="9" id="KW-0472">Membrane</keyword>
<keyword evidence="6" id="KW-0378">Hydrolase</keyword>
<feature type="transmembrane region" description="Helical" evidence="9">
    <location>
        <begin position="32"/>
        <end position="56"/>
    </location>
</feature>
<dbReference type="RefSeq" id="WP_093883525.1">
    <property type="nucleotide sequence ID" value="NZ_FOBS01000012.1"/>
</dbReference>
<accession>A0A1H7XVP4</accession>
<evidence type="ECO:0000256" key="8">
    <source>
        <dbReference type="ARBA" id="ARBA00023204"/>
    </source>
</evidence>
<keyword evidence="12" id="KW-1185">Reference proteome</keyword>
<dbReference type="GO" id="GO:0004527">
    <property type="term" value="F:exonuclease activity"/>
    <property type="evidence" value="ECO:0007669"/>
    <property type="project" value="UniProtKB-KW"/>
</dbReference>
<proteinExistence type="predicted"/>
<evidence type="ECO:0000256" key="5">
    <source>
        <dbReference type="ARBA" id="ARBA00022763"/>
    </source>
</evidence>
<evidence type="ECO:0000256" key="3">
    <source>
        <dbReference type="ARBA" id="ARBA00022722"/>
    </source>
</evidence>
<sequence>MKAAVLLRVLTGFYGLILGTITVLNWKGPDFFWLGALNLYLPQVFWTVPGIILAGLTFKADRSWTWLPLLCVLWVLGPIMGFCWSPDQPEPAPGSLTLRVMTWNTKYKPQKSPLLIDEITLCNPDVVLFQDASGSMRGPLGKYFRTWNVYTSDQYVIASRYPLSHLEIHELPFSGRWKQQFLSCRLSLGSTVISLYNIHFVTPRQSLNAIKATRRRLGDLPEAGSTLENNVRNRIAQADAVRELLRDESGPVILAGDLNAPDPSRVCATLREAGLHDAFAEGGKGYGYTYGHFLLKDRYPWLRVSWMRIDHIMVSSGFTTRRCWAGSGRASDHRPVIADLILKKP</sequence>
<protein>
    <submittedName>
        <fullName evidence="11">Uncharacterized conserved protein YafD, endonuclease/exonuclease/phosphatase (EEP) superfamily</fullName>
    </submittedName>
</protein>
<dbReference type="AlphaFoldDB" id="A0A1H7XVP4"/>
<dbReference type="GO" id="GO:0046872">
    <property type="term" value="F:metal ion binding"/>
    <property type="evidence" value="ECO:0007669"/>
    <property type="project" value="UniProtKB-KW"/>
</dbReference>
<dbReference type="STRING" id="43775.SAMN04489760_11284"/>
<dbReference type="Proteomes" id="UP000198744">
    <property type="component" value="Unassembled WGS sequence"/>
</dbReference>
<dbReference type="PANTHER" id="PTHR15822:SF4">
    <property type="entry name" value="TYROSYL-DNA PHOSPHODIESTERASE 2"/>
    <property type="match status" value="1"/>
</dbReference>
<evidence type="ECO:0000259" key="10">
    <source>
        <dbReference type="Pfam" id="PF03372"/>
    </source>
</evidence>
<evidence type="ECO:0000256" key="9">
    <source>
        <dbReference type="SAM" id="Phobius"/>
    </source>
</evidence>
<evidence type="ECO:0000313" key="11">
    <source>
        <dbReference type="EMBL" id="SEM38032.1"/>
    </source>
</evidence>